<dbReference type="Proteomes" id="UP001304671">
    <property type="component" value="Unassembled WGS sequence"/>
</dbReference>
<evidence type="ECO:0000313" key="7">
    <source>
        <dbReference type="Proteomes" id="UP001304671"/>
    </source>
</evidence>
<dbReference type="SUPFAM" id="SSF56954">
    <property type="entry name" value="Outer membrane efflux proteins (OEP)"/>
    <property type="match status" value="1"/>
</dbReference>
<evidence type="ECO:0000256" key="5">
    <source>
        <dbReference type="ARBA" id="ARBA00023237"/>
    </source>
</evidence>
<keyword evidence="2" id="KW-1134">Transmembrane beta strand</keyword>
<keyword evidence="5" id="KW-0998">Cell outer membrane</keyword>
<evidence type="ECO:0000256" key="4">
    <source>
        <dbReference type="ARBA" id="ARBA00023136"/>
    </source>
</evidence>
<dbReference type="InterPro" id="IPR051906">
    <property type="entry name" value="TolC-like"/>
</dbReference>
<dbReference type="PANTHER" id="PTHR30026">
    <property type="entry name" value="OUTER MEMBRANE PROTEIN TOLC"/>
    <property type="match status" value="1"/>
</dbReference>
<dbReference type="Gene3D" id="1.20.1600.10">
    <property type="entry name" value="Outer membrane efflux proteins (OEP)"/>
    <property type="match status" value="1"/>
</dbReference>
<keyword evidence="7" id="KW-1185">Reference proteome</keyword>
<protein>
    <submittedName>
        <fullName evidence="6">TolC family protein</fullName>
    </submittedName>
</protein>
<keyword evidence="4" id="KW-0472">Membrane</keyword>
<sequence>MVGSRRYTIGIFLFLVLWISKLEVTGQSLPADALLAKALDSEEFLPLLIDAATKSSPQIKRSMNSVDIATSTLKTNKNVIFSGIGLISSYNYGTNYSAVNNTATSVPGANSFTTAQTGFYNFGVAASLPITNIINRKHLLKSSQAQVNIALAEQENLTLEIKQQIIGLYQQLRLARKVFIINSNNLQIAKSNSSLAEKQFLQNQITIDQVSSVLESFNKAKVEYETALNNFQLIFMQLEVVVGVNLTTLLQQIK</sequence>
<dbReference type="RefSeq" id="WP_323249097.1">
    <property type="nucleotide sequence ID" value="NZ_JAYFUL010000013.1"/>
</dbReference>
<keyword evidence="3" id="KW-0812">Transmembrane</keyword>
<evidence type="ECO:0000256" key="1">
    <source>
        <dbReference type="ARBA" id="ARBA00004442"/>
    </source>
</evidence>
<accession>A0ABU5QNC0</accession>
<comment type="caution">
    <text evidence="6">The sequence shown here is derived from an EMBL/GenBank/DDBJ whole genome shotgun (WGS) entry which is preliminary data.</text>
</comment>
<comment type="subcellular location">
    <subcellularLocation>
        <location evidence="1">Cell outer membrane</location>
    </subcellularLocation>
</comment>
<dbReference type="EMBL" id="JAYFUL010000013">
    <property type="protein sequence ID" value="MEA5258184.1"/>
    <property type="molecule type" value="Genomic_DNA"/>
</dbReference>
<proteinExistence type="predicted"/>
<name>A0ABU5QNC0_9BACT</name>
<gene>
    <name evidence="6" type="ORF">VB264_10365</name>
</gene>
<organism evidence="6 7">
    <name type="scientific">Arcicella aquatica</name>
    <dbReference type="NCBI Taxonomy" id="217141"/>
    <lineage>
        <taxon>Bacteria</taxon>
        <taxon>Pseudomonadati</taxon>
        <taxon>Bacteroidota</taxon>
        <taxon>Cytophagia</taxon>
        <taxon>Cytophagales</taxon>
        <taxon>Flectobacillaceae</taxon>
        <taxon>Arcicella</taxon>
    </lineage>
</organism>
<dbReference type="PANTHER" id="PTHR30026:SF20">
    <property type="entry name" value="OUTER MEMBRANE PROTEIN TOLC"/>
    <property type="match status" value="1"/>
</dbReference>
<reference evidence="6 7" key="1">
    <citation type="submission" date="2023-12" db="EMBL/GenBank/DDBJ databases">
        <title>Novel species of the genus Arcicella isolated from rivers.</title>
        <authorList>
            <person name="Lu H."/>
        </authorList>
    </citation>
    <scope>NUCLEOTIDE SEQUENCE [LARGE SCALE GENOMIC DNA]</scope>
    <source>
        <strain evidence="6 7">LMG 21963</strain>
    </source>
</reference>
<evidence type="ECO:0000256" key="3">
    <source>
        <dbReference type="ARBA" id="ARBA00022692"/>
    </source>
</evidence>
<evidence type="ECO:0000256" key="2">
    <source>
        <dbReference type="ARBA" id="ARBA00022452"/>
    </source>
</evidence>
<evidence type="ECO:0000313" key="6">
    <source>
        <dbReference type="EMBL" id="MEA5258184.1"/>
    </source>
</evidence>